<name>Q1N3T3_9GAMM</name>
<dbReference type="SMART" id="SM00905">
    <property type="entry name" value="FolB"/>
    <property type="match status" value="1"/>
</dbReference>
<evidence type="ECO:0000313" key="10">
    <source>
        <dbReference type="EMBL" id="EAT12791.1"/>
    </source>
</evidence>
<comment type="function">
    <text evidence="8">Catalyzes the conversion of 7,8-dihydroneopterin to 6-hydroxymethyl-7,8-dihydropterin.</text>
</comment>
<dbReference type="UniPathway" id="UPA00077">
    <property type="reaction ID" value="UER00154"/>
</dbReference>
<dbReference type="HOGENOM" id="CLU_112632_0_2_6"/>
<dbReference type="CDD" id="cd00534">
    <property type="entry name" value="DHNA_DHNTPE"/>
    <property type="match status" value="1"/>
</dbReference>
<dbReference type="STRING" id="207949.RED65_11999"/>
<dbReference type="NCBIfam" id="TIGR00525">
    <property type="entry name" value="folB"/>
    <property type="match status" value="1"/>
</dbReference>
<evidence type="ECO:0000256" key="3">
    <source>
        <dbReference type="ARBA" id="ARBA00005013"/>
    </source>
</evidence>
<dbReference type="PANTHER" id="PTHR42844:SF1">
    <property type="entry name" value="DIHYDRONEOPTERIN ALDOLASE 1-RELATED"/>
    <property type="match status" value="1"/>
</dbReference>
<comment type="catalytic activity">
    <reaction evidence="2 8">
        <text>7,8-dihydroneopterin = 6-hydroxymethyl-7,8-dihydropterin + glycolaldehyde</text>
        <dbReference type="Rhea" id="RHEA:10540"/>
        <dbReference type="ChEBI" id="CHEBI:17001"/>
        <dbReference type="ChEBI" id="CHEBI:17071"/>
        <dbReference type="ChEBI" id="CHEBI:44841"/>
        <dbReference type="EC" id="4.1.2.25"/>
    </reaction>
</comment>
<dbReference type="EMBL" id="AAQH01000004">
    <property type="protein sequence ID" value="EAT12791.1"/>
    <property type="molecule type" value="Genomic_DNA"/>
</dbReference>
<keyword evidence="5 8" id="KW-0289">Folate biosynthesis</keyword>
<organism evidence="10 11">
    <name type="scientific">Bermanella marisrubri</name>
    <dbReference type="NCBI Taxonomy" id="207949"/>
    <lineage>
        <taxon>Bacteria</taxon>
        <taxon>Pseudomonadati</taxon>
        <taxon>Pseudomonadota</taxon>
        <taxon>Gammaproteobacteria</taxon>
        <taxon>Oceanospirillales</taxon>
        <taxon>Oceanospirillaceae</taxon>
        <taxon>Bermanella</taxon>
    </lineage>
</organism>
<dbReference type="GO" id="GO:0016853">
    <property type="term" value="F:isomerase activity"/>
    <property type="evidence" value="ECO:0007669"/>
    <property type="project" value="UniProtKB-KW"/>
</dbReference>
<dbReference type="GO" id="GO:0046656">
    <property type="term" value="P:folic acid biosynthetic process"/>
    <property type="evidence" value="ECO:0007669"/>
    <property type="project" value="UniProtKB-UniRule"/>
</dbReference>
<evidence type="ECO:0000256" key="6">
    <source>
        <dbReference type="ARBA" id="ARBA00023235"/>
    </source>
</evidence>
<evidence type="ECO:0000256" key="4">
    <source>
        <dbReference type="ARBA" id="ARBA00005708"/>
    </source>
</evidence>
<evidence type="ECO:0000256" key="7">
    <source>
        <dbReference type="ARBA" id="ARBA00023239"/>
    </source>
</evidence>
<dbReference type="Proteomes" id="UP000004263">
    <property type="component" value="Unassembled WGS sequence"/>
</dbReference>
<keyword evidence="7 8" id="KW-0456">Lyase</keyword>
<sequence>MDKVFINQLTIETIIGIYDWEREIKQRVVLDLEMAWDNKPAAQSENIELALNYKAVCDRLQDFIGNNGFLLVETMAEAVAQLLMHEFNVGWLRLKVTKPDAIPQAHGVGVEIERNEKDKLAADAYLNTYTAKPEVLAAKK</sequence>
<dbReference type="InterPro" id="IPR006157">
    <property type="entry name" value="FolB_dom"/>
</dbReference>
<dbReference type="SUPFAM" id="SSF55620">
    <property type="entry name" value="Tetrahydrobiopterin biosynthesis enzymes-like"/>
    <property type="match status" value="1"/>
</dbReference>
<dbReference type="Pfam" id="PF02152">
    <property type="entry name" value="FolB"/>
    <property type="match status" value="1"/>
</dbReference>
<dbReference type="Gene3D" id="3.30.1130.10">
    <property type="match status" value="1"/>
</dbReference>
<protein>
    <recommendedName>
        <fullName evidence="8">7,8-dihydroneopterin aldolase</fullName>
        <ecNumber evidence="8">4.1.2.25</ecNumber>
    </recommendedName>
</protein>
<evidence type="ECO:0000313" key="11">
    <source>
        <dbReference type="Proteomes" id="UP000004263"/>
    </source>
</evidence>
<dbReference type="GO" id="GO:0005737">
    <property type="term" value="C:cytoplasm"/>
    <property type="evidence" value="ECO:0007669"/>
    <property type="project" value="TreeGrafter"/>
</dbReference>
<dbReference type="GO" id="GO:0004150">
    <property type="term" value="F:dihydroneopterin aldolase activity"/>
    <property type="evidence" value="ECO:0007669"/>
    <property type="project" value="UniProtKB-UniRule"/>
</dbReference>
<dbReference type="FunFam" id="3.30.1130.10:FF:000002">
    <property type="entry name" value="7,8-dihydroneopterin aldolase"/>
    <property type="match status" value="1"/>
</dbReference>
<evidence type="ECO:0000256" key="5">
    <source>
        <dbReference type="ARBA" id="ARBA00022909"/>
    </source>
</evidence>
<evidence type="ECO:0000256" key="8">
    <source>
        <dbReference type="RuleBase" id="RU362079"/>
    </source>
</evidence>
<keyword evidence="6" id="KW-0413">Isomerase</keyword>
<evidence type="ECO:0000256" key="2">
    <source>
        <dbReference type="ARBA" id="ARBA00001353"/>
    </source>
</evidence>
<accession>Q1N3T3</accession>
<comment type="similarity">
    <text evidence="4 8">Belongs to the DHNA family.</text>
</comment>
<dbReference type="GO" id="GO:0046654">
    <property type="term" value="P:tetrahydrofolate biosynthetic process"/>
    <property type="evidence" value="ECO:0007669"/>
    <property type="project" value="UniProtKB-UniRule"/>
</dbReference>
<proteinExistence type="inferred from homology"/>
<reference evidence="10 11" key="1">
    <citation type="submission" date="2006-03" db="EMBL/GenBank/DDBJ databases">
        <authorList>
            <person name="Pinhassi J."/>
            <person name="Pedros-Alio C."/>
            <person name="Ferriera S."/>
            <person name="Johnson J."/>
            <person name="Kravitz S."/>
            <person name="Halpern A."/>
            <person name="Remington K."/>
            <person name="Beeson K."/>
            <person name="Tran B."/>
            <person name="Rogers Y.-H."/>
            <person name="Friedman R."/>
            <person name="Venter J.C."/>
        </authorList>
    </citation>
    <scope>NUCLEOTIDE SEQUENCE [LARGE SCALE GENOMIC DNA]</scope>
    <source>
        <strain evidence="10 11">RED65</strain>
    </source>
</reference>
<dbReference type="OrthoDB" id="9810587at2"/>
<dbReference type="InterPro" id="IPR006156">
    <property type="entry name" value="Dihydroneopterin_aldolase"/>
</dbReference>
<keyword evidence="11" id="KW-1185">Reference proteome</keyword>
<comment type="pathway">
    <text evidence="3 8">Cofactor biosynthesis; tetrahydrofolate biosynthesis; 2-amino-4-hydroxy-6-hydroxymethyl-7,8-dihydropteridine diphosphate from 7,8-dihydroneopterin triphosphate: step 3/4.</text>
</comment>
<comment type="caution">
    <text evidence="10">The sequence shown here is derived from an EMBL/GenBank/DDBJ whole genome shotgun (WGS) entry which is preliminary data.</text>
</comment>
<evidence type="ECO:0000259" key="9">
    <source>
        <dbReference type="SMART" id="SM00905"/>
    </source>
</evidence>
<comment type="catalytic activity">
    <reaction evidence="1">
        <text>7,8-dihydroneopterin = 7,8-dihydromonapterin</text>
        <dbReference type="Rhea" id="RHEA:45328"/>
        <dbReference type="ChEBI" id="CHEBI:17001"/>
        <dbReference type="ChEBI" id="CHEBI:71175"/>
        <dbReference type="EC" id="5.1.99.8"/>
    </reaction>
</comment>
<dbReference type="PANTHER" id="PTHR42844">
    <property type="entry name" value="DIHYDRONEOPTERIN ALDOLASE 1-RELATED"/>
    <property type="match status" value="1"/>
</dbReference>
<gene>
    <name evidence="10" type="ORF">RED65_11999</name>
</gene>
<evidence type="ECO:0000256" key="1">
    <source>
        <dbReference type="ARBA" id="ARBA00000693"/>
    </source>
</evidence>
<dbReference type="InterPro" id="IPR043133">
    <property type="entry name" value="GTP-CH-I_C/QueF"/>
</dbReference>
<dbReference type="NCBIfam" id="TIGR00526">
    <property type="entry name" value="folB_dom"/>
    <property type="match status" value="1"/>
</dbReference>
<dbReference type="RefSeq" id="WP_007018681.1">
    <property type="nucleotide sequence ID" value="NZ_CH724118.1"/>
</dbReference>
<dbReference type="AlphaFoldDB" id="Q1N3T3"/>
<feature type="domain" description="Dihydroneopterin aldolase/epimerase" evidence="9">
    <location>
        <begin position="4"/>
        <end position="114"/>
    </location>
</feature>
<dbReference type="EC" id="4.1.2.25" evidence="8"/>